<accession>A0A0U3AIQ1</accession>
<dbReference type="SUPFAM" id="SSF56300">
    <property type="entry name" value="Metallo-dependent phosphatases"/>
    <property type="match status" value="1"/>
</dbReference>
<name>A0A0U3AIQ1_9ALTE</name>
<organism evidence="2 3">
    <name type="scientific">Lacimicrobium alkaliphilum</name>
    <dbReference type="NCBI Taxonomy" id="1526571"/>
    <lineage>
        <taxon>Bacteria</taxon>
        <taxon>Pseudomonadati</taxon>
        <taxon>Pseudomonadota</taxon>
        <taxon>Gammaproteobacteria</taxon>
        <taxon>Alteromonadales</taxon>
        <taxon>Alteromonadaceae</taxon>
        <taxon>Lacimicrobium</taxon>
    </lineage>
</organism>
<reference evidence="2 3" key="1">
    <citation type="submission" date="2015-12" db="EMBL/GenBank/DDBJ databases">
        <title>Complete genome of Lacimicrobium alkaliphilum KCTC 32984.</title>
        <authorList>
            <person name="Kim S.-G."/>
            <person name="Lee Y.-J."/>
        </authorList>
    </citation>
    <scope>NUCLEOTIDE SEQUENCE [LARGE SCALE GENOMIC DNA]</scope>
    <source>
        <strain evidence="2 3">YelD216</strain>
    </source>
</reference>
<dbReference type="AlphaFoldDB" id="A0A0U3AIQ1"/>
<dbReference type="Pfam" id="PF00149">
    <property type="entry name" value="Metallophos"/>
    <property type="match status" value="1"/>
</dbReference>
<dbReference type="InterPro" id="IPR004843">
    <property type="entry name" value="Calcineurin-like_PHP"/>
</dbReference>
<dbReference type="KEGG" id="lal:AT746_10160"/>
<dbReference type="RefSeq" id="WP_062479958.1">
    <property type="nucleotide sequence ID" value="NZ_CP013650.1"/>
</dbReference>
<sequence length="248" mass="27960">MQQMALARLLSGFRRLQELEANHGGKDYFVGDIHGQYDKLQQAMAKVDFNPRQDRLFSTGNLIDYGNDSLRVLSLLSRDWFFAVVGIHELYLLDALKRDHYLGWYTQGGNWAFDKKLRINVDLAQASEYLTRLPIAYRIEQKKHGDIGVISGLPLQPFTPEGFQQASLNALYRCIQSGISPDQKADIYQPLSCIVCGGPAAQKLWAKGNAVAINQGARYLPAKGKIQLNKVKKLLKIVHKQTAYQPLI</sequence>
<evidence type="ECO:0000313" key="2">
    <source>
        <dbReference type="EMBL" id="ALS98593.1"/>
    </source>
</evidence>
<dbReference type="Proteomes" id="UP000068447">
    <property type="component" value="Chromosome"/>
</dbReference>
<dbReference type="GO" id="GO:0005737">
    <property type="term" value="C:cytoplasm"/>
    <property type="evidence" value="ECO:0007669"/>
    <property type="project" value="TreeGrafter"/>
</dbReference>
<proteinExistence type="predicted"/>
<dbReference type="InterPro" id="IPR029052">
    <property type="entry name" value="Metallo-depent_PP-like"/>
</dbReference>
<dbReference type="EMBL" id="CP013650">
    <property type="protein sequence ID" value="ALS98593.1"/>
    <property type="molecule type" value="Genomic_DNA"/>
</dbReference>
<protein>
    <recommendedName>
        <fullName evidence="1">Calcineurin-like phosphoesterase domain-containing protein</fullName>
    </recommendedName>
</protein>
<evidence type="ECO:0000313" key="3">
    <source>
        <dbReference type="Proteomes" id="UP000068447"/>
    </source>
</evidence>
<dbReference type="PANTHER" id="PTHR42850">
    <property type="entry name" value="METALLOPHOSPHOESTERASE"/>
    <property type="match status" value="1"/>
</dbReference>
<gene>
    <name evidence="2" type="ORF">AT746_10160</name>
</gene>
<feature type="domain" description="Calcineurin-like phosphoesterase" evidence="1">
    <location>
        <begin position="29"/>
        <end position="141"/>
    </location>
</feature>
<dbReference type="InterPro" id="IPR050126">
    <property type="entry name" value="Ap4A_hydrolase"/>
</dbReference>
<evidence type="ECO:0000259" key="1">
    <source>
        <dbReference type="Pfam" id="PF00149"/>
    </source>
</evidence>
<dbReference type="PANTHER" id="PTHR42850:SF4">
    <property type="entry name" value="ZINC-DEPENDENT ENDOPOLYPHOSPHATASE"/>
    <property type="match status" value="1"/>
</dbReference>
<dbReference type="GO" id="GO:0016791">
    <property type="term" value="F:phosphatase activity"/>
    <property type="evidence" value="ECO:0007669"/>
    <property type="project" value="TreeGrafter"/>
</dbReference>
<keyword evidence="3" id="KW-1185">Reference proteome</keyword>
<dbReference type="OrthoDB" id="5296354at2"/>
<dbReference type="Gene3D" id="3.60.21.10">
    <property type="match status" value="1"/>
</dbReference>